<sequence>MSFFRNFRNTEVIKKS</sequence>
<dbReference type="EMBL" id="GBXM01054647">
    <property type="protein sequence ID" value="JAH53930.1"/>
    <property type="molecule type" value="Transcribed_RNA"/>
</dbReference>
<accession>A0A0E9TM45</accession>
<reference evidence="1" key="2">
    <citation type="journal article" date="2015" name="Fish Shellfish Immunol.">
        <title>Early steps in the European eel (Anguilla anguilla)-Vibrio vulnificus interaction in the gills: Role of the RtxA13 toxin.</title>
        <authorList>
            <person name="Callol A."/>
            <person name="Pajuelo D."/>
            <person name="Ebbesson L."/>
            <person name="Teles M."/>
            <person name="MacKenzie S."/>
            <person name="Amaro C."/>
        </authorList>
    </citation>
    <scope>NUCLEOTIDE SEQUENCE</scope>
</reference>
<name>A0A0E9TM45_ANGAN</name>
<evidence type="ECO:0000313" key="1">
    <source>
        <dbReference type="EMBL" id="JAH53930.1"/>
    </source>
</evidence>
<dbReference type="AlphaFoldDB" id="A0A0E9TM45"/>
<reference evidence="1" key="1">
    <citation type="submission" date="2014-11" db="EMBL/GenBank/DDBJ databases">
        <authorList>
            <person name="Amaro Gonzalez C."/>
        </authorList>
    </citation>
    <scope>NUCLEOTIDE SEQUENCE</scope>
</reference>
<proteinExistence type="predicted"/>
<organism evidence="1">
    <name type="scientific">Anguilla anguilla</name>
    <name type="common">European freshwater eel</name>
    <name type="synonym">Muraena anguilla</name>
    <dbReference type="NCBI Taxonomy" id="7936"/>
    <lineage>
        <taxon>Eukaryota</taxon>
        <taxon>Metazoa</taxon>
        <taxon>Chordata</taxon>
        <taxon>Craniata</taxon>
        <taxon>Vertebrata</taxon>
        <taxon>Euteleostomi</taxon>
        <taxon>Actinopterygii</taxon>
        <taxon>Neopterygii</taxon>
        <taxon>Teleostei</taxon>
        <taxon>Anguilliformes</taxon>
        <taxon>Anguillidae</taxon>
        <taxon>Anguilla</taxon>
    </lineage>
</organism>
<protein>
    <submittedName>
        <fullName evidence="1">Uncharacterized protein</fullName>
    </submittedName>
</protein>